<feature type="transmembrane region" description="Helical" evidence="6">
    <location>
        <begin position="126"/>
        <end position="151"/>
    </location>
</feature>
<feature type="transmembrane region" description="Helical" evidence="6">
    <location>
        <begin position="310"/>
        <end position="330"/>
    </location>
</feature>
<dbReference type="GO" id="GO:0005886">
    <property type="term" value="C:plasma membrane"/>
    <property type="evidence" value="ECO:0007669"/>
    <property type="project" value="UniProtKB-SubCell"/>
</dbReference>
<feature type="transmembrane region" description="Helical" evidence="6">
    <location>
        <begin position="432"/>
        <end position="450"/>
    </location>
</feature>
<sequence length="513" mass="57382">MKSQLKAGAILSYVALIINSIISIIYTPVMLNLLGQSEFGLYSLAASAAAFIGILNFGLGNAVIRYTAKYRALNAGETCSHIYGMFFIMYGILGIIALISGIILTFNSQILFSNSLNVDEVHTLKILMAIMTINTSIGIGLGLFSVIILAYEKFVFSKILGVVSSIVNPLVMLPFLIMGYGSIAMVVVTTVINFLTITINMIYCFKFLQIKIKFKKFESVLLKEILVFSAFLFLNLIIEKIYWSTDQVILGMYSGPVAIAIYTIGASFSGYFSGFSAAISNVFLTKVTIMVTKNASYEEVSELFIKIGRLQFIIISLALSGFIVLGQEFINLWVGRDYKDSFLIAMLILIPMVISLIQSMGGVILQAKNMQKFKTIVYFVLAIVNVLLSIMFVQWWGAIGCALATAIAFTAGNIIIMNIYYWKKIKIDIPKFWFNILCMSVPFLVSILLGTTFNNLVIAENWFVFLFKALTFIAVYLILIWFVGMNKYEKKLFLEPFKTVINKLKKEKIYKVS</sequence>
<evidence type="ECO:0000256" key="5">
    <source>
        <dbReference type="ARBA" id="ARBA00023136"/>
    </source>
</evidence>
<feature type="transmembrane region" description="Helical" evidence="6">
    <location>
        <begin position="39"/>
        <end position="64"/>
    </location>
</feature>
<feature type="transmembrane region" description="Helical" evidence="6">
    <location>
        <begin position="462"/>
        <end position="483"/>
    </location>
</feature>
<dbReference type="RefSeq" id="WP_247807167.1">
    <property type="nucleotide sequence ID" value="NZ_CP174608.1"/>
</dbReference>
<keyword evidence="4 6" id="KW-1133">Transmembrane helix</keyword>
<dbReference type="InterPro" id="IPR050833">
    <property type="entry name" value="Poly_Biosynth_Transport"/>
</dbReference>
<dbReference type="PANTHER" id="PTHR30250">
    <property type="entry name" value="PST FAMILY PREDICTED COLANIC ACID TRANSPORTER"/>
    <property type="match status" value="1"/>
</dbReference>
<comment type="subcellular location">
    <subcellularLocation>
        <location evidence="1">Cell membrane</location>
        <topology evidence="1">Multi-pass membrane protein</topology>
    </subcellularLocation>
</comment>
<evidence type="ECO:0000313" key="8">
    <source>
        <dbReference type="Proteomes" id="UP001418804"/>
    </source>
</evidence>
<keyword evidence="5 6" id="KW-0472">Membrane</keyword>
<dbReference type="Pfam" id="PF01943">
    <property type="entry name" value="Polysacc_synt"/>
    <property type="match status" value="1"/>
</dbReference>
<evidence type="ECO:0000256" key="6">
    <source>
        <dbReference type="SAM" id="Phobius"/>
    </source>
</evidence>
<feature type="transmembrane region" description="Helical" evidence="6">
    <location>
        <begin position="220"/>
        <end position="238"/>
    </location>
</feature>
<dbReference type="EMBL" id="JBDIVD010000001">
    <property type="protein sequence ID" value="MEN3153355.1"/>
    <property type="molecule type" value="Genomic_DNA"/>
</dbReference>
<protein>
    <submittedName>
        <fullName evidence="7">Oligosaccharide flippase family protein</fullName>
    </submittedName>
</protein>
<keyword evidence="3 6" id="KW-0812">Transmembrane</keyword>
<reference evidence="7 8" key="2">
    <citation type="submission" date="2024-05" db="EMBL/GenBank/DDBJ databases">
        <authorList>
            <person name="Zheng X."/>
        </authorList>
    </citation>
    <scope>NUCLEOTIDE SEQUENCE [LARGE SCALE GENOMIC DNA]</scope>
    <source>
        <strain evidence="7 8">C4-10</strain>
    </source>
</reference>
<dbReference type="Proteomes" id="UP001418804">
    <property type="component" value="Unassembled WGS sequence"/>
</dbReference>
<evidence type="ECO:0000256" key="4">
    <source>
        <dbReference type="ARBA" id="ARBA00022989"/>
    </source>
</evidence>
<name>A0ABD5KTN2_PRIAR</name>
<feature type="transmembrane region" description="Helical" evidence="6">
    <location>
        <begin position="402"/>
        <end position="420"/>
    </location>
</feature>
<reference evidence="7 8" key="1">
    <citation type="submission" date="2024-05" db="EMBL/GenBank/DDBJ databases">
        <title>The mechanism of isolation and screening of efficient mineral weathering bacteria priestia aryabhattai c4-10 with weathered biotite.</title>
        <authorList>
            <person name="Yang S."/>
        </authorList>
    </citation>
    <scope>NUCLEOTIDE SEQUENCE [LARGE SCALE GENOMIC DNA]</scope>
    <source>
        <strain evidence="7 8">C4-10</strain>
    </source>
</reference>
<dbReference type="PANTHER" id="PTHR30250:SF11">
    <property type="entry name" value="O-ANTIGEN TRANSPORTER-RELATED"/>
    <property type="match status" value="1"/>
</dbReference>
<evidence type="ECO:0000256" key="2">
    <source>
        <dbReference type="ARBA" id="ARBA00022475"/>
    </source>
</evidence>
<dbReference type="AlphaFoldDB" id="A0ABD5KTN2"/>
<feature type="transmembrane region" description="Helical" evidence="6">
    <location>
        <begin position="258"/>
        <end position="284"/>
    </location>
</feature>
<dbReference type="InterPro" id="IPR002797">
    <property type="entry name" value="Polysacc_synth"/>
</dbReference>
<gene>
    <name evidence="7" type="ORF">ABDD91_10945</name>
</gene>
<feature type="transmembrane region" description="Helical" evidence="6">
    <location>
        <begin position="85"/>
        <end position="106"/>
    </location>
</feature>
<feature type="transmembrane region" description="Helical" evidence="6">
    <location>
        <begin position="376"/>
        <end position="396"/>
    </location>
</feature>
<feature type="transmembrane region" description="Helical" evidence="6">
    <location>
        <begin position="342"/>
        <end position="364"/>
    </location>
</feature>
<feature type="transmembrane region" description="Helical" evidence="6">
    <location>
        <begin position="183"/>
        <end position="208"/>
    </location>
</feature>
<accession>A0ABD5KTN2</accession>
<evidence type="ECO:0000313" key="7">
    <source>
        <dbReference type="EMBL" id="MEN3153355.1"/>
    </source>
</evidence>
<evidence type="ECO:0000256" key="1">
    <source>
        <dbReference type="ARBA" id="ARBA00004651"/>
    </source>
</evidence>
<feature type="transmembrane region" description="Helical" evidence="6">
    <location>
        <begin position="158"/>
        <end position="177"/>
    </location>
</feature>
<organism evidence="7 8">
    <name type="scientific">Priestia aryabhattai</name>
    <name type="common">Bacillus aryabhattai</name>
    <dbReference type="NCBI Taxonomy" id="412384"/>
    <lineage>
        <taxon>Bacteria</taxon>
        <taxon>Bacillati</taxon>
        <taxon>Bacillota</taxon>
        <taxon>Bacilli</taxon>
        <taxon>Bacillales</taxon>
        <taxon>Bacillaceae</taxon>
        <taxon>Priestia</taxon>
    </lineage>
</organism>
<evidence type="ECO:0000256" key="3">
    <source>
        <dbReference type="ARBA" id="ARBA00022692"/>
    </source>
</evidence>
<keyword evidence="2" id="KW-1003">Cell membrane</keyword>
<feature type="transmembrane region" description="Helical" evidence="6">
    <location>
        <begin position="7"/>
        <end position="27"/>
    </location>
</feature>
<proteinExistence type="predicted"/>
<comment type="caution">
    <text evidence="7">The sequence shown here is derived from an EMBL/GenBank/DDBJ whole genome shotgun (WGS) entry which is preliminary data.</text>
</comment>